<dbReference type="InterPro" id="IPR051266">
    <property type="entry name" value="CLCR"/>
</dbReference>
<dbReference type="InterPro" id="IPR002035">
    <property type="entry name" value="VWF_A"/>
</dbReference>
<comment type="caution">
    <text evidence="2">The sequence shown here is derived from an EMBL/GenBank/DDBJ whole genome shotgun (WGS) entry which is preliminary data.</text>
</comment>
<protein>
    <submittedName>
        <fullName evidence="2">VWA domain-containing protein</fullName>
    </submittedName>
</protein>
<dbReference type="Gene3D" id="3.40.50.410">
    <property type="entry name" value="von Willebrand factor, type A domain"/>
    <property type="match status" value="1"/>
</dbReference>
<dbReference type="PANTHER" id="PTHR10579">
    <property type="entry name" value="CALCIUM-ACTIVATED CHLORIDE CHANNEL REGULATOR"/>
    <property type="match status" value="1"/>
</dbReference>
<dbReference type="InterPro" id="IPR036465">
    <property type="entry name" value="vWFA_dom_sf"/>
</dbReference>
<name>A0A9J6P0S5_9CLOT</name>
<dbReference type="InterPro" id="IPR022156">
    <property type="entry name" value="Uncharacterised_YfbK_N"/>
</dbReference>
<dbReference type="Proteomes" id="UP001056429">
    <property type="component" value="Unassembled WGS sequence"/>
</dbReference>
<evidence type="ECO:0000313" key="2">
    <source>
        <dbReference type="EMBL" id="MCM1989988.1"/>
    </source>
</evidence>
<dbReference type="EMBL" id="JAGSOJ010000002">
    <property type="protein sequence ID" value="MCM1989988.1"/>
    <property type="molecule type" value="Genomic_DNA"/>
</dbReference>
<organism evidence="2 3">
    <name type="scientific">Oceanirhabdus seepicola</name>
    <dbReference type="NCBI Taxonomy" id="2828781"/>
    <lineage>
        <taxon>Bacteria</taxon>
        <taxon>Bacillati</taxon>
        <taxon>Bacillota</taxon>
        <taxon>Clostridia</taxon>
        <taxon>Eubacteriales</taxon>
        <taxon>Clostridiaceae</taxon>
        <taxon>Oceanirhabdus</taxon>
    </lineage>
</organism>
<accession>A0A9J6P0S5</accession>
<proteinExistence type="predicted"/>
<dbReference type="Pfam" id="PF12034">
    <property type="entry name" value="YfbK_C"/>
    <property type="match status" value="1"/>
</dbReference>
<reference evidence="2" key="1">
    <citation type="journal article" date="2021" name="mSystems">
        <title>Bacteria and Archaea Synergistically Convert Glycine Betaine to Biogenic Methane in the Formosa Cold Seep of the South China Sea.</title>
        <authorList>
            <person name="Li L."/>
            <person name="Zhang W."/>
            <person name="Zhang S."/>
            <person name="Song L."/>
            <person name="Sun Q."/>
            <person name="Zhang H."/>
            <person name="Xiang H."/>
            <person name="Dong X."/>
        </authorList>
    </citation>
    <scope>NUCLEOTIDE SEQUENCE</scope>
    <source>
        <strain evidence="2">ZWT</strain>
    </source>
</reference>
<dbReference type="PROSITE" id="PS50234">
    <property type="entry name" value="VWFA"/>
    <property type="match status" value="1"/>
</dbReference>
<sequence length="485" mass="54194">MANVNCSNEKNKAVVNYISQNSEEYGIFEENGIKGVSTEPLSTFSIDVDTASYSNMRRFLMDGLLPPKDSIRIEELVNYFTYDYNEPYGDKPVEIYGEIGECPWNSNRYLAKIGLKAKEIHIEETKENNLVFLIDVSGSMEDEDKLPLLKNAFKMLVKNLREEDRVSIVVYAGASGVALMPTSGANKERIIEVLDKLYAGGSTAGGEGIELAYSMAKNNFIENGNNRVILATDGDFNVGMSSEIELENLIEEKRKEGIFLSVLGFGEGNIKDSKMEILADKGNGNYAYIDSIMEAKKVLVNEMGATLYTVAKDVKLQVEFNPSKVKGYRLVGYDNRRLNNEDFNDDTKDAGEMGAGHTVTAFYEIIPYDSEEEVPGVDSLKYQKNVSNESNEWLNVKLRYKHPEKSSSELITRAIGEGELKYNNSTDFNFASAVVELGLILKDSEYKGKSSVDDIINRARKGKGIDVNGYRAEFIKLAELVKELR</sequence>
<dbReference type="Pfam" id="PF00092">
    <property type="entry name" value="VWA"/>
    <property type="match status" value="1"/>
</dbReference>
<dbReference type="SUPFAM" id="SSF53300">
    <property type="entry name" value="vWA-like"/>
    <property type="match status" value="1"/>
</dbReference>
<evidence type="ECO:0000259" key="1">
    <source>
        <dbReference type="PROSITE" id="PS50234"/>
    </source>
</evidence>
<dbReference type="AlphaFoldDB" id="A0A9J6P0S5"/>
<keyword evidence="3" id="KW-1185">Reference proteome</keyword>
<dbReference type="Pfam" id="PF12450">
    <property type="entry name" value="vWF_A"/>
    <property type="match status" value="1"/>
</dbReference>
<dbReference type="CDD" id="cd01465">
    <property type="entry name" value="vWA_subgroup"/>
    <property type="match status" value="1"/>
</dbReference>
<evidence type="ECO:0000313" key="3">
    <source>
        <dbReference type="Proteomes" id="UP001056429"/>
    </source>
</evidence>
<dbReference type="SMART" id="SM00327">
    <property type="entry name" value="VWA"/>
    <property type="match status" value="1"/>
</dbReference>
<dbReference type="PANTHER" id="PTHR10579:SF43">
    <property type="entry name" value="ZINC FINGER (C3HC4-TYPE RING FINGER) FAMILY PROTEIN"/>
    <property type="match status" value="1"/>
</dbReference>
<reference evidence="2" key="2">
    <citation type="submission" date="2021-04" db="EMBL/GenBank/DDBJ databases">
        <authorList>
            <person name="Dong X."/>
        </authorList>
    </citation>
    <scope>NUCLEOTIDE SEQUENCE</scope>
    <source>
        <strain evidence="2">ZWT</strain>
    </source>
</reference>
<feature type="domain" description="VWFA" evidence="1">
    <location>
        <begin position="129"/>
        <end position="307"/>
    </location>
</feature>
<dbReference type="InterPro" id="IPR021908">
    <property type="entry name" value="YfbK_C"/>
</dbReference>
<gene>
    <name evidence="2" type="ORF">KDK92_09560</name>
</gene>